<name>A0A7V8NVN4_9BACT</name>
<dbReference type="Proteomes" id="UP000567293">
    <property type="component" value="Unassembled WGS sequence"/>
</dbReference>
<dbReference type="EMBL" id="JACDQQ010002459">
    <property type="protein sequence ID" value="MBA0088353.1"/>
    <property type="molecule type" value="Genomic_DNA"/>
</dbReference>
<proteinExistence type="predicted"/>
<sequence length="87" mass="9099">MNIVRFLERKMKMATTPVVPETIDQKIEKAAEEAASVASMFSPAVGAAISSGVAIEPVVAGLVHLIAGIFKHHVKAAVAPPNAPLKK</sequence>
<protein>
    <submittedName>
        <fullName evidence="1">Uncharacterized protein</fullName>
    </submittedName>
</protein>
<dbReference type="AlphaFoldDB" id="A0A7V8NVN4"/>
<organism evidence="1 2">
    <name type="scientific">Candidatus Acidiferrum panamense</name>
    <dbReference type="NCBI Taxonomy" id="2741543"/>
    <lineage>
        <taxon>Bacteria</taxon>
        <taxon>Pseudomonadati</taxon>
        <taxon>Acidobacteriota</taxon>
        <taxon>Terriglobia</taxon>
        <taxon>Candidatus Acidiferrales</taxon>
        <taxon>Candidatus Acidiferrum</taxon>
    </lineage>
</organism>
<comment type="caution">
    <text evidence="1">The sequence shown here is derived from an EMBL/GenBank/DDBJ whole genome shotgun (WGS) entry which is preliminary data.</text>
</comment>
<gene>
    <name evidence="1" type="ORF">HRJ53_25490</name>
</gene>
<evidence type="ECO:0000313" key="1">
    <source>
        <dbReference type="EMBL" id="MBA0088353.1"/>
    </source>
</evidence>
<evidence type="ECO:0000313" key="2">
    <source>
        <dbReference type="Proteomes" id="UP000567293"/>
    </source>
</evidence>
<reference evidence="1" key="1">
    <citation type="submission" date="2020-06" db="EMBL/GenBank/DDBJ databases">
        <title>Legume-microbial interactions unlock mineral nutrients during tropical forest succession.</title>
        <authorList>
            <person name="Epihov D.Z."/>
        </authorList>
    </citation>
    <scope>NUCLEOTIDE SEQUENCE [LARGE SCALE GENOMIC DNA]</scope>
    <source>
        <strain evidence="1">Pan2503</strain>
    </source>
</reference>
<keyword evidence="2" id="KW-1185">Reference proteome</keyword>
<accession>A0A7V8NVN4</accession>